<dbReference type="PANTHER" id="PTHR42760:SF127">
    <property type="entry name" value="3-KETOACYL-ACYL CARRIER PROTEIN REDUCTASE-RELATED"/>
    <property type="match status" value="1"/>
</dbReference>
<dbReference type="InterPro" id="IPR002347">
    <property type="entry name" value="SDR_fam"/>
</dbReference>
<dbReference type="GO" id="GO:0006633">
    <property type="term" value="P:fatty acid biosynthetic process"/>
    <property type="evidence" value="ECO:0007669"/>
    <property type="project" value="TreeGrafter"/>
</dbReference>
<name>A0A8H4VF42_9HYPO</name>
<dbReference type="Pfam" id="PF00106">
    <property type="entry name" value="adh_short"/>
    <property type="match status" value="1"/>
</dbReference>
<accession>A0A8H4VF42</accession>
<comment type="caution">
    <text evidence="2">The sequence shown here is derived from an EMBL/GenBank/DDBJ whole genome shotgun (WGS) entry which is preliminary data.</text>
</comment>
<protein>
    <submittedName>
        <fullName evidence="2">Putative short chain dehydrogenase/oxidoreductase</fullName>
    </submittedName>
</protein>
<dbReference type="AlphaFoldDB" id="A0A8H4VF42"/>
<dbReference type="CDD" id="cd05233">
    <property type="entry name" value="SDR_c"/>
    <property type="match status" value="1"/>
</dbReference>
<dbReference type="OrthoDB" id="47007at2759"/>
<proteinExistence type="inferred from homology"/>
<sequence length="244" mass="25596">MSAAAGKTCLVTGGAGGLGKAIAKAFLAAGAQVIVCDINQERVSQATTELAPTGRFRAVTADVTDPEAMRRLFGDFARLDILVNNAAIMDRFEPVADLDLDLWERVLAVNLTAPLLLSKLAVRDMLSRPEPDGCIINVASAAAKAGWLAGLTKSTASFYGDKGIRCNALMLGPMADTNIADAFLTDSHSQGRQRVTDILTGTRPRFCHVGDVAELCVSLACGQGWNLVNGGVVAVDHGWLSLVG</sequence>
<dbReference type="InterPro" id="IPR036291">
    <property type="entry name" value="NAD(P)-bd_dom_sf"/>
</dbReference>
<gene>
    <name evidence="2" type="ORF">GQ602_002165</name>
</gene>
<organism evidence="2 3">
    <name type="scientific">Ophiocordyceps camponoti-floridani</name>
    <dbReference type="NCBI Taxonomy" id="2030778"/>
    <lineage>
        <taxon>Eukaryota</taxon>
        <taxon>Fungi</taxon>
        <taxon>Dikarya</taxon>
        <taxon>Ascomycota</taxon>
        <taxon>Pezizomycotina</taxon>
        <taxon>Sordariomycetes</taxon>
        <taxon>Hypocreomycetidae</taxon>
        <taxon>Hypocreales</taxon>
        <taxon>Ophiocordycipitaceae</taxon>
        <taxon>Ophiocordyceps</taxon>
    </lineage>
</organism>
<evidence type="ECO:0000313" key="2">
    <source>
        <dbReference type="EMBL" id="KAF4591866.1"/>
    </source>
</evidence>
<keyword evidence="3" id="KW-1185">Reference proteome</keyword>
<dbReference type="GO" id="GO:0048038">
    <property type="term" value="F:quinone binding"/>
    <property type="evidence" value="ECO:0007669"/>
    <property type="project" value="TreeGrafter"/>
</dbReference>
<dbReference type="PRINTS" id="PR00081">
    <property type="entry name" value="GDHRDH"/>
</dbReference>
<dbReference type="SUPFAM" id="SSF51735">
    <property type="entry name" value="NAD(P)-binding Rossmann-fold domains"/>
    <property type="match status" value="1"/>
</dbReference>
<dbReference type="Gene3D" id="3.40.50.720">
    <property type="entry name" value="NAD(P)-binding Rossmann-like Domain"/>
    <property type="match status" value="1"/>
</dbReference>
<reference evidence="2 3" key="1">
    <citation type="journal article" date="2020" name="G3 (Bethesda)">
        <title>Genetic Underpinnings of Host Manipulation by Ophiocordyceps as Revealed by Comparative Transcriptomics.</title>
        <authorList>
            <person name="Will I."/>
            <person name="Das B."/>
            <person name="Trinh T."/>
            <person name="Brachmann A."/>
            <person name="Ohm R.A."/>
            <person name="de Bekker C."/>
        </authorList>
    </citation>
    <scope>NUCLEOTIDE SEQUENCE [LARGE SCALE GENOMIC DNA]</scope>
    <source>
        <strain evidence="2 3">EC05</strain>
    </source>
</reference>
<dbReference type="Proteomes" id="UP000562929">
    <property type="component" value="Unassembled WGS sequence"/>
</dbReference>
<dbReference type="GO" id="GO:0016616">
    <property type="term" value="F:oxidoreductase activity, acting on the CH-OH group of donors, NAD or NADP as acceptor"/>
    <property type="evidence" value="ECO:0007669"/>
    <property type="project" value="TreeGrafter"/>
</dbReference>
<dbReference type="PANTHER" id="PTHR42760">
    <property type="entry name" value="SHORT-CHAIN DEHYDROGENASES/REDUCTASES FAMILY MEMBER"/>
    <property type="match status" value="1"/>
</dbReference>
<evidence type="ECO:0000313" key="3">
    <source>
        <dbReference type="Proteomes" id="UP000562929"/>
    </source>
</evidence>
<evidence type="ECO:0000256" key="1">
    <source>
        <dbReference type="ARBA" id="ARBA00006484"/>
    </source>
</evidence>
<comment type="similarity">
    <text evidence="1">Belongs to the short-chain dehydrogenases/reductases (SDR) family.</text>
</comment>
<dbReference type="EMBL" id="JAACLJ010000002">
    <property type="protein sequence ID" value="KAF4591866.1"/>
    <property type="molecule type" value="Genomic_DNA"/>
</dbReference>